<dbReference type="Proteomes" id="UP001146351">
    <property type="component" value="Unassembled WGS sequence"/>
</dbReference>
<reference evidence="4" key="1">
    <citation type="submission" date="2022-11" db="EMBL/GenBank/DDBJ databases">
        <authorList>
            <person name="Petersen C."/>
        </authorList>
    </citation>
    <scope>NUCLEOTIDE SEQUENCE</scope>
    <source>
        <strain evidence="4">IBT 21917</strain>
    </source>
</reference>
<keyword evidence="5" id="KW-1185">Reference proteome</keyword>
<dbReference type="GO" id="GO:0070072">
    <property type="term" value="P:vacuolar proton-transporting V-type ATPase complex assembly"/>
    <property type="evidence" value="ECO:0007669"/>
    <property type="project" value="InterPro"/>
</dbReference>
<dbReference type="Pfam" id="PF21730">
    <property type="entry name" value="Vma22_CCDC115"/>
    <property type="match status" value="1"/>
</dbReference>
<gene>
    <name evidence="4" type="ORF">N7492_007715</name>
</gene>
<dbReference type="AlphaFoldDB" id="A0A9W9I0A3"/>
<feature type="region of interest" description="Disordered" evidence="3">
    <location>
        <begin position="1"/>
        <end position="28"/>
    </location>
</feature>
<feature type="compositionally biased region" description="Polar residues" evidence="3">
    <location>
        <begin position="150"/>
        <end position="187"/>
    </location>
</feature>
<dbReference type="PANTHER" id="PTHR31996:SF2">
    <property type="entry name" value="COILED-COIL DOMAIN-CONTAINING PROTEIN 115"/>
    <property type="match status" value="1"/>
</dbReference>
<evidence type="ECO:0000256" key="1">
    <source>
        <dbReference type="ARBA" id="ARBA00093634"/>
    </source>
</evidence>
<dbReference type="GO" id="GO:1990871">
    <property type="term" value="C:Vma12-Vma22 assembly complex"/>
    <property type="evidence" value="ECO:0007669"/>
    <property type="project" value="TreeGrafter"/>
</dbReference>
<reference evidence="4" key="2">
    <citation type="journal article" date="2023" name="IMA Fungus">
        <title>Comparative genomic study of the Penicillium genus elucidates a diverse pangenome and 15 lateral gene transfer events.</title>
        <authorList>
            <person name="Petersen C."/>
            <person name="Sorensen T."/>
            <person name="Nielsen M.R."/>
            <person name="Sondergaard T.E."/>
            <person name="Sorensen J.L."/>
            <person name="Fitzpatrick D.A."/>
            <person name="Frisvad J.C."/>
            <person name="Nielsen K.L."/>
        </authorList>
    </citation>
    <scope>NUCLEOTIDE SEQUENCE</scope>
    <source>
        <strain evidence="4">IBT 21917</strain>
    </source>
</reference>
<dbReference type="OrthoDB" id="408631at2759"/>
<accession>A0A9W9I0A3</accession>
<feature type="compositionally biased region" description="Basic and acidic residues" evidence="3">
    <location>
        <begin position="137"/>
        <end position="149"/>
    </location>
</feature>
<dbReference type="GO" id="GO:0051082">
    <property type="term" value="F:unfolded protein binding"/>
    <property type="evidence" value="ECO:0007669"/>
    <property type="project" value="TreeGrafter"/>
</dbReference>
<feature type="compositionally biased region" description="Pro residues" evidence="3">
    <location>
        <begin position="1"/>
        <end position="10"/>
    </location>
</feature>
<dbReference type="EMBL" id="JAPQKO010000005">
    <property type="protein sequence ID" value="KAJ5162323.1"/>
    <property type="molecule type" value="Genomic_DNA"/>
</dbReference>
<protein>
    <recommendedName>
        <fullName evidence="1">Vacuolar ATPase assembly protein VMA22</fullName>
    </recommendedName>
</protein>
<sequence length="259" mass="28674">MSQVPTPPASRPGSEAPEVVAKPNAGASSELRESLDTLLEQYLHLLDRQQQLQSGISKQLSSGFLALAHANYTCPPGRRYGADYYDERMKATRKISIKPKSEPFKDDQTIRSEDEGKSCPPEDFEYKLYLRCVSNHEPEEQNHTAEEPKSTSTEPPSNTSKSDKIPTSSSEPSDLTQEPNTDSSQTSKDGRKKFRSEDPIHWYGILVPPSLRTAQQSFTGAIQGPIPELAVTVSEMRALELRIAQLRNKLEEQATAAGS</sequence>
<dbReference type="PANTHER" id="PTHR31996">
    <property type="entry name" value="COILED-COIL DOMAIN-CONTAINING PROTEIN 115"/>
    <property type="match status" value="1"/>
</dbReference>
<feature type="region of interest" description="Disordered" evidence="3">
    <location>
        <begin position="137"/>
        <end position="198"/>
    </location>
</feature>
<keyword evidence="2" id="KW-0175">Coiled coil</keyword>
<evidence type="ECO:0000313" key="5">
    <source>
        <dbReference type="Proteomes" id="UP001146351"/>
    </source>
</evidence>
<feature type="region of interest" description="Disordered" evidence="3">
    <location>
        <begin position="95"/>
        <end position="121"/>
    </location>
</feature>
<evidence type="ECO:0000313" key="4">
    <source>
        <dbReference type="EMBL" id="KAJ5162323.1"/>
    </source>
</evidence>
<dbReference type="InterPro" id="IPR040357">
    <property type="entry name" value="Vma22/CCDC115"/>
</dbReference>
<feature type="compositionally biased region" description="Basic and acidic residues" evidence="3">
    <location>
        <begin position="99"/>
        <end position="117"/>
    </location>
</feature>
<evidence type="ECO:0000256" key="2">
    <source>
        <dbReference type="SAM" id="Coils"/>
    </source>
</evidence>
<evidence type="ECO:0000256" key="3">
    <source>
        <dbReference type="SAM" id="MobiDB-lite"/>
    </source>
</evidence>
<name>A0A9W9I0A3_9EURO</name>
<feature type="coiled-coil region" evidence="2">
    <location>
        <begin position="229"/>
        <end position="256"/>
    </location>
</feature>
<comment type="caution">
    <text evidence="4">The sequence shown here is derived from an EMBL/GenBank/DDBJ whole genome shotgun (WGS) entry which is preliminary data.</text>
</comment>
<organism evidence="4 5">
    <name type="scientific">Penicillium capsulatum</name>
    <dbReference type="NCBI Taxonomy" id="69766"/>
    <lineage>
        <taxon>Eukaryota</taxon>
        <taxon>Fungi</taxon>
        <taxon>Dikarya</taxon>
        <taxon>Ascomycota</taxon>
        <taxon>Pezizomycotina</taxon>
        <taxon>Eurotiomycetes</taxon>
        <taxon>Eurotiomycetidae</taxon>
        <taxon>Eurotiales</taxon>
        <taxon>Aspergillaceae</taxon>
        <taxon>Penicillium</taxon>
    </lineage>
</organism>
<proteinExistence type="predicted"/>